<feature type="compositionally biased region" description="Basic residues" evidence="2">
    <location>
        <begin position="255"/>
        <end position="272"/>
    </location>
</feature>
<feature type="coiled-coil region" evidence="1">
    <location>
        <begin position="57"/>
        <end position="84"/>
    </location>
</feature>
<protein>
    <recommendedName>
        <fullName evidence="3">Multiple myeloma tumor-associated protein 2-like N-terminal domain-containing protein</fullName>
    </recommendedName>
</protein>
<evidence type="ECO:0000313" key="4">
    <source>
        <dbReference type="EMBL" id="KAG7381220.1"/>
    </source>
</evidence>
<dbReference type="Proteomes" id="UP000694044">
    <property type="component" value="Unassembled WGS sequence"/>
</dbReference>
<feature type="region of interest" description="Disordered" evidence="2">
    <location>
        <begin position="171"/>
        <end position="336"/>
    </location>
</feature>
<feature type="domain" description="Multiple myeloma tumor-associated protein 2-like N-terminal" evidence="3">
    <location>
        <begin position="12"/>
        <end position="87"/>
    </location>
</feature>
<feature type="compositionally biased region" description="Basic residues" evidence="2">
    <location>
        <begin position="190"/>
        <end position="204"/>
    </location>
</feature>
<feature type="compositionally biased region" description="Basic and acidic residues" evidence="2">
    <location>
        <begin position="274"/>
        <end position="296"/>
    </location>
</feature>
<dbReference type="PANTHER" id="PTHR14580">
    <property type="entry name" value="MULTIPLE MYELOMA TUMOR-ASSOCIATED PROTEIN 2 FAMILY MEMBER"/>
    <property type="match status" value="1"/>
</dbReference>
<dbReference type="OrthoDB" id="5390672at2759"/>
<comment type="caution">
    <text evidence="4">The sequence shown here is derived from an EMBL/GenBank/DDBJ whole genome shotgun (WGS) entry which is preliminary data.</text>
</comment>
<feature type="compositionally biased region" description="Basic residues" evidence="2">
    <location>
        <begin position="324"/>
        <end position="336"/>
    </location>
</feature>
<evidence type="ECO:0000259" key="3">
    <source>
        <dbReference type="Pfam" id="PF10159"/>
    </source>
</evidence>
<dbReference type="Pfam" id="PF10159">
    <property type="entry name" value="MMtag"/>
    <property type="match status" value="1"/>
</dbReference>
<feature type="compositionally biased region" description="Basic residues" evidence="2">
    <location>
        <begin position="306"/>
        <end position="315"/>
    </location>
</feature>
<evidence type="ECO:0000256" key="2">
    <source>
        <dbReference type="SAM" id="MobiDB-lite"/>
    </source>
</evidence>
<dbReference type="EMBL" id="JAGDFM010000256">
    <property type="protein sequence ID" value="KAG7381220.1"/>
    <property type="molecule type" value="Genomic_DNA"/>
</dbReference>
<gene>
    <name evidence="4" type="ORF">PHYPSEUDO_006306</name>
</gene>
<feature type="region of interest" description="Disordered" evidence="2">
    <location>
        <begin position="84"/>
        <end position="119"/>
    </location>
</feature>
<dbReference type="PANTHER" id="PTHR14580:SF0">
    <property type="entry name" value="MULTIPLE MYELOMA TUMOR-ASSOCIATED PROTEIN 2"/>
    <property type="match status" value="1"/>
</dbReference>
<proteinExistence type="predicted"/>
<keyword evidence="1" id="KW-0175">Coiled coil</keyword>
<dbReference type="InterPro" id="IPR039207">
    <property type="entry name" value="MMTAG2-like"/>
</dbReference>
<evidence type="ECO:0000256" key="1">
    <source>
        <dbReference type="SAM" id="Coils"/>
    </source>
</evidence>
<evidence type="ECO:0000313" key="5">
    <source>
        <dbReference type="Proteomes" id="UP000694044"/>
    </source>
</evidence>
<dbReference type="AlphaFoldDB" id="A0A8T1VM70"/>
<organism evidence="4 5">
    <name type="scientific">Phytophthora pseudosyringae</name>
    <dbReference type="NCBI Taxonomy" id="221518"/>
    <lineage>
        <taxon>Eukaryota</taxon>
        <taxon>Sar</taxon>
        <taxon>Stramenopiles</taxon>
        <taxon>Oomycota</taxon>
        <taxon>Peronosporomycetes</taxon>
        <taxon>Peronosporales</taxon>
        <taxon>Peronosporaceae</taxon>
        <taxon>Phytophthora</taxon>
    </lineage>
</organism>
<dbReference type="InterPro" id="IPR019315">
    <property type="entry name" value="MMTA2_N"/>
</dbReference>
<accession>A0A8T1VM70</accession>
<feature type="compositionally biased region" description="Basic and acidic residues" evidence="2">
    <location>
        <begin position="176"/>
        <end position="189"/>
    </location>
</feature>
<name>A0A8T1VM70_9STRA</name>
<keyword evidence="5" id="KW-1185">Reference proteome</keyword>
<sequence length="336" mass="38623">MSFGKTNYRVGGTRGGADQFKWEDVKNDKYRENYLGHSVLAPVGRWQKGKDLSWYAKASKSERAEALQSELALAKQRDEDLMNEALGVAPRKRREPVEGLSASEMKELLKRGEAERDGMDVERVEGLGAAPVEAAGFETGPKRTLADRYKEQLGKADTTYALPGTIKEQLTGSEAKAARKEARKAEKAAKKLKKKEKKERRKEKKAQILRDPESDEENDDKPRRHPRHHRTDEDGRRSRSRSRSPPRPSRDSARRSRSVSRHHRSGRSRSRSRSPADCRRYESLPRRSRQPEDSRGRSRSPGRPSSRYRRHHHRSSSLSPAPRRSSRSRSRSHRRY</sequence>
<reference evidence="4" key="1">
    <citation type="submission" date="2021-02" db="EMBL/GenBank/DDBJ databases">
        <authorList>
            <person name="Palmer J.M."/>
        </authorList>
    </citation>
    <scope>NUCLEOTIDE SEQUENCE</scope>
    <source>
        <strain evidence="4">SCRP734</strain>
    </source>
</reference>
<feature type="compositionally biased region" description="Basic and acidic residues" evidence="2">
    <location>
        <begin position="104"/>
        <end position="119"/>
    </location>
</feature>